<evidence type="ECO:0000256" key="1">
    <source>
        <dbReference type="SAM" id="MobiDB-lite"/>
    </source>
</evidence>
<gene>
    <name evidence="5" type="ORF">Ade02nite_28040</name>
</gene>
<dbReference type="InterPro" id="IPR036010">
    <property type="entry name" value="2Fe-2S_ferredoxin-like_sf"/>
</dbReference>
<dbReference type="Gene3D" id="2.40.30.10">
    <property type="entry name" value="Translation factors"/>
    <property type="match status" value="1"/>
</dbReference>
<organism evidence="5 6">
    <name type="scientific">Paractinoplanes deccanensis</name>
    <dbReference type="NCBI Taxonomy" id="113561"/>
    <lineage>
        <taxon>Bacteria</taxon>
        <taxon>Bacillati</taxon>
        <taxon>Actinomycetota</taxon>
        <taxon>Actinomycetes</taxon>
        <taxon>Micromonosporales</taxon>
        <taxon>Micromonosporaceae</taxon>
        <taxon>Paractinoplanes</taxon>
    </lineage>
</organism>
<dbReference type="InterPro" id="IPR001433">
    <property type="entry name" value="OxRdtase_FAD/NAD-bd"/>
</dbReference>
<protein>
    <submittedName>
        <fullName evidence="5">Sulfurase</fullName>
    </submittedName>
</protein>
<dbReference type="Gene3D" id="2.40.33.20">
    <property type="entry name" value="PK beta-barrel domain-like"/>
    <property type="match status" value="1"/>
</dbReference>
<comment type="caution">
    <text evidence="5">The sequence shown here is derived from an EMBL/GenBank/DDBJ whole genome shotgun (WGS) entry which is preliminary data.</text>
</comment>
<reference evidence="5 6" key="1">
    <citation type="submission" date="2021-01" db="EMBL/GenBank/DDBJ databases">
        <title>Whole genome shotgun sequence of Actinoplanes deccanensis NBRC 13994.</title>
        <authorList>
            <person name="Komaki H."/>
            <person name="Tamura T."/>
        </authorList>
    </citation>
    <scope>NUCLEOTIDE SEQUENCE [LARGE SCALE GENOMIC DNA]</scope>
    <source>
        <strain evidence="5 6">NBRC 13994</strain>
    </source>
</reference>
<evidence type="ECO:0000313" key="5">
    <source>
        <dbReference type="EMBL" id="GID74163.1"/>
    </source>
</evidence>
<feature type="domain" description="MOSC" evidence="3">
    <location>
        <begin position="29"/>
        <end position="164"/>
    </location>
</feature>
<dbReference type="SUPFAM" id="SSF50800">
    <property type="entry name" value="PK beta-barrel domain-like"/>
    <property type="match status" value="1"/>
</dbReference>
<dbReference type="CDD" id="cd00207">
    <property type="entry name" value="fer2"/>
    <property type="match status" value="1"/>
</dbReference>
<dbReference type="InterPro" id="IPR039261">
    <property type="entry name" value="FNR_nucleotide-bd"/>
</dbReference>
<dbReference type="EMBL" id="BOMI01000050">
    <property type="protein sequence ID" value="GID74163.1"/>
    <property type="molecule type" value="Genomic_DNA"/>
</dbReference>
<dbReference type="Pfam" id="PF03475">
    <property type="entry name" value="YiiM_3-alpha"/>
    <property type="match status" value="1"/>
</dbReference>
<dbReference type="Pfam" id="PF00111">
    <property type="entry name" value="Fer2"/>
    <property type="match status" value="1"/>
</dbReference>
<dbReference type="InterPro" id="IPR005302">
    <property type="entry name" value="MoCF_Sase_C"/>
</dbReference>
<dbReference type="CDD" id="cd06184">
    <property type="entry name" value="flavohem_like_fad_nad_binding"/>
    <property type="match status" value="1"/>
</dbReference>
<dbReference type="PANTHER" id="PTHR30212">
    <property type="entry name" value="PROTEIN YIIM"/>
    <property type="match status" value="1"/>
</dbReference>
<evidence type="ECO:0000313" key="6">
    <source>
        <dbReference type="Proteomes" id="UP000609879"/>
    </source>
</evidence>
<dbReference type="SUPFAM" id="SSF52343">
    <property type="entry name" value="Ferredoxin reductase-like, C-terminal NADP-linked domain"/>
    <property type="match status" value="1"/>
</dbReference>
<dbReference type="InterPro" id="IPR052353">
    <property type="entry name" value="Benzoxazolinone_Detox_Enz"/>
</dbReference>
<dbReference type="PROSITE" id="PS51340">
    <property type="entry name" value="MOSC"/>
    <property type="match status" value="1"/>
</dbReference>
<dbReference type="InterPro" id="IPR017927">
    <property type="entry name" value="FAD-bd_FR_type"/>
</dbReference>
<dbReference type="Gene3D" id="3.40.50.80">
    <property type="entry name" value="Nucleotide-binding domain of ferredoxin-NADP reductase (FNR) module"/>
    <property type="match status" value="1"/>
</dbReference>
<evidence type="ECO:0000259" key="3">
    <source>
        <dbReference type="PROSITE" id="PS51340"/>
    </source>
</evidence>
<name>A0ABQ3Y2G5_9ACTN</name>
<dbReference type="PROSITE" id="PS51384">
    <property type="entry name" value="FAD_FR"/>
    <property type="match status" value="1"/>
</dbReference>
<dbReference type="InterPro" id="IPR011037">
    <property type="entry name" value="Pyrv_Knase-like_insert_dom_sf"/>
</dbReference>
<dbReference type="Pfam" id="PF00175">
    <property type="entry name" value="NAD_binding_1"/>
    <property type="match status" value="1"/>
</dbReference>
<dbReference type="SUPFAM" id="SSF54292">
    <property type="entry name" value="2Fe-2S ferredoxin-like"/>
    <property type="match status" value="1"/>
</dbReference>
<dbReference type="InterPro" id="IPR012675">
    <property type="entry name" value="Beta-grasp_dom_sf"/>
</dbReference>
<proteinExistence type="predicted"/>
<dbReference type="Proteomes" id="UP000609879">
    <property type="component" value="Unassembled WGS sequence"/>
</dbReference>
<dbReference type="InterPro" id="IPR005163">
    <property type="entry name" value="Tri_helical_YiiM-like"/>
</dbReference>
<dbReference type="SUPFAM" id="SSF63380">
    <property type="entry name" value="Riboflavin synthase domain-like"/>
    <property type="match status" value="1"/>
</dbReference>
<dbReference type="RefSeq" id="WP_203762086.1">
    <property type="nucleotide sequence ID" value="NZ_BAAABO010000032.1"/>
</dbReference>
<keyword evidence="6" id="KW-1185">Reference proteome</keyword>
<accession>A0ABQ3Y2G5</accession>
<evidence type="ECO:0000259" key="4">
    <source>
        <dbReference type="PROSITE" id="PS51384"/>
    </source>
</evidence>
<evidence type="ECO:0000259" key="2">
    <source>
        <dbReference type="PROSITE" id="PS51085"/>
    </source>
</evidence>
<dbReference type="InterPro" id="IPR017938">
    <property type="entry name" value="Riboflavin_synthase-like_b-brl"/>
</dbReference>
<feature type="region of interest" description="Disordered" evidence="1">
    <location>
        <begin position="474"/>
        <end position="494"/>
    </location>
</feature>
<dbReference type="Pfam" id="PF03473">
    <property type="entry name" value="MOSC"/>
    <property type="match status" value="1"/>
</dbReference>
<feature type="domain" description="FAD-binding FR-type" evidence="4">
    <location>
        <begin position="233"/>
        <end position="333"/>
    </location>
</feature>
<dbReference type="Gene3D" id="3.10.20.30">
    <property type="match status" value="1"/>
</dbReference>
<sequence length="575" mass="61442">MAKLLSVNVGLPRDVSWRGRTVHTGIWKSPVDGPAMVRRLNIDGDGQGDLGGHGGEQRAVFVYQLGSYRYWERFLSRDDLEYGQFGENFTVDGLADDEVRVGDRYLIGAALFEVTQPRVTCYRVGIRMDEPRMPSLLVQHHRPGFYFRVLQEGAVRAGDDIVKVADGPEALTVSDVDALLYLPGHPRERIEQALRIPALSPGWRASFRAMLDQPDAASGNAGLVATEPPPAWAGFRPLRVTAIERESSTITSVRLADPDGTPLPAALPGQFLTVRLRPALVRSYSLSGGPGDPGYRISVKREPHGAGSEYLHANVRTGDLLDVAAPRGTFVLRPGTAPVVLISGGVGATPVLAMLHALAGQRPQREVWWVQAARNGDERPFAAEAAGLLATMPRSHSYVGYSRPGPRDHDHDFAGHLSADLLRTFGLPPDADVYLCGPAEFQAGITAALAEIGVPAARVHTEVFGVRSGLTPGISAKPARSPHPPAGAPGDGPAVSFVRSDLTVPWPRDTASLLDLAEACDVPVRWSCRAGVCHNCESGLLSGSVTYTAEPADPPAAGNVLICSARPDGDVVLDL</sequence>
<feature type="domain" description="2Fe-2S ferredoxin-type" evidence="2">
    <location>
        <begin position="493"/>
        <end position="575"/>
    </location>
</feature>
<dbReference type="PROSITE" id="PS51085">
    <property type="entry name" value="2FE2S_FER_2"/>
    <property type="match status" value="1"/>
</dbReference>
<dbReference type="PANTHER" id="PTHR30212:SF2">
    <property type="entry name" value="PROTEIN YIIM"/>
    <property type="match status" value="1"/>
</dbReference>
<dbReference type="InterPro" id="IPR001041">
    <property type="entry name" value="2Fe-2S_ferredoxin-type"/>
</dbReference>
<dbReference type="PRINTS" id="PR00409">
    <property type="entry name" value="PHDIOXRDTASE"/>
</dbReference>